<protein>
    <recommendedName>
        <fullName evidence="2">OCP N-terminal domain-containing protein</fullName>
    </recommendedName>
</protein>
<comment type="caution">
    <text evidence="3">The sequence shown here is derived from an EMBL/GenBank/DDBJ whole genome shotgun (WGS) entry which is preliminary data.</text>
</comment>
<accession>A0ABV0JAN1</accession>
<evidence type="ECO:0000313" key="4">
    <source>
        <dbReference type="Proteomes" id="UP001464891"/>
    </source>
</evidence>
<dbReference type="Gene3D" id="1.10.2090.10">
    <property type="entry name" value="Orange carotenoid-binding protein, N-terminal domain"/>
    <property type="match status" value="2"/>
</dbReference>
<evidence type="ECO:0000256" key="1">
    <source>
        <dbReference type="PROSITE-ProRule" id="PRU01109"/>
    </source>
</evidence>
<evidence type="ECO:0000259" key="2">
    <source>
        <dbReference type="PROSITE" id="PS51773"/>
    </source>
</evidence>
<keyword evidence="1" id="KW-0793">Thylakoid</keyword>
<dbReference type="Proteomes" id="UP001464891">
    <property type="component" value="Unassembled WGS sequence"/>
</dbReference>
<dbReference type="RefSeq" id="WP_190437342.1">
    <property type="nucleotide sequence ID" value="NZ_JAMPKM010000011.1"/>
</dbReference>
<keyword evidence="1" id="KW-0605">Phycobilisome</keyword>
<dbReference type="InterPro" id="IPR015233">
    <property type="entry name" value="Orange_carotenoid-bd_N"/>
</dbReference>
<proteinExistence type="inferred from homology"/>
<keyword evidence="1" id="KW-0472">Membrane</keyword>
<evidence type="ECO:0000313" key="3">
    <source>
        <dbReference type="EMBL" id="MEP0818833.1"/>
    </source>
</evidence>
<feature type="domain" description="OCP N-terminal" evidence="2">
    <location>
        <begin position="5"/>
        <end position="168"/>
    </location>
</feature>
<keyword evidence="1" id="KW-0042">Antenna complex</keyword>
<keyword evidence="4" id="KW-1185">Reference proteome</keyword>
<dbReference type="PROSITE" id="PS51773">
    <property type="entry name" value="OCP_N"/>
    <property type="match status" value="1"/>
</dbReference>
<keyword evidence="1" id="KW-0157">Chromophore</keyword>
<reference evidence="3 4" key="1">
    <citation type="submission" date="2022-04" db="EMBL/GenBank/DDBJ databases">
        <title>Positive selection, recombination, and allopatry shape intraspecific diversity of widespread and dominant cyanobacteria.</title>
        <authorList>
            <person name="Wei J."/>
            <person name="Shu W."/>
            <person name="Hu C."/>
        </authorList>
    </citation>
    <scope>NUCLEOTIDE SEQUENCE [LARGE SCALE GENOMIC DNA]</scope>
    <source>
        <strain evidence="3 4">GB2-A4</strain>
    </source>
</reference>
<dbReference type="EMBL" id="JAMPKM010000011">
    <property type="protein sequence ID" value="MEP0818833.1"/>
    <property type="molecule type" value="Genomic_DNA"/>
</dbReference>
<comment type="similarity">
    <text evidence="1">Belongs to the orange carotenoid-binding protein family.</text>
</comment>
<sequence>MTSANTNTAQTLRSFQHLDVDQQIAALAYLYTELGQSISFPSSGVTSSNEISQLVKHVKDLRSEDQLQFIRDVFSSQQGGREEVALDPHPSKALLELIPGGTKDPLSHYQSLDPNARLAFWYRLAQELDRDAISTAATTQLSSGAQEIINHLKSLEVSQQVDFLRQIV</sequence>
<name>A0ABV0JAN1_9CYAN</name>
<dbReference type="InterPro" id="IPR036917">
    <property type="entry name" value="Orange_carotenoid-bd_N_sf"/>
</dbReference>
<gene>
    <name evidence="3" type="ORF">NC998_17180</name>
</gene>
<dbReference type="SUPFAM" id="SSF81930">
    <property type="entry name" value="Orange carotenoid protein, N-terminal domain"/>
    <property type="match status" value="2"/>
</dbReference>
<organism evidence="3 4">
    <name type="scientific">Trichocoleus desertorum GB2-A4</name>
    <dbReference type="NCBI Taxonomy" id="2933944"/>
    <lineage>
        <taxon>Bacteria</taxon>
        <taxon>Bacillati</taxon>
        <taxon>Cyanobacteriota</taxon>
        <taxon>Cyanophyceae</taxon>
        <taxon>Leptolyngbyales</taxon>
        <taxon>Trichocoleusaceae</taxon>
        <taxon>Trichocoleus</taxon>
    </lineage>
</organism>
<dbReference type="Pfam" id="PF09150">
    <property type="entry name" value="Carot_N"/>
    <property type="match status" value="2"/>
</dbReference>